<sequence length="181" mass="21039">MTHDMDESIEHNDQISGKMNHESKNGFEYVRPENNKPSWLRNRLVKVKAHFETSVPNQQRRGSMKAKSGWKKVHPQRNLNGQTVKSNHNKFHNISARTLVDTHTRRTVKHSRVRSEHHDAITPQSNESEQEANPMESDLRWNRIHPPEQIIATGALLFYWAYIIKDRESGVAVFSNLSNLL</sequence>
<feature type="compositionally biased region" description="Basic residues" evidence="1">
    <location>
        <begin position="62"/>
        <end position="74"/>
    </location>
</feature>
<protein>
    <submittedName>
        <fullName evidence="2">Uncharacterized protein</fullName>
    </submittedName>
</protein>
<feature type="region of interest" description="Disordered" evidence="1">
    <location>
        <begin position="55"/>
        <end position="74"/>
    </location>
</feature>
<accession>A0A2Z7DBY7</accession>
<feature type="region of interest" description="Disordered" evidence="1">
    <location>
        <begin position="103"/>
        <end position="136"/>
    </location>
</feature>
<feature type="region of interest" description="Disordered" evidence="1">
    <location>
        <begin position="1"/>
        <end position="30"/>
    </location>
</feature>
<proteinExistence type="predicted"/>
<keyword evidence="3" id="KW-1185">Reference proteome</keyword>
<evidence type="ECO:0000313" key="2">
    <source>
        <dbReference type="EMBL" id="KZV57152.1"/>
    </source>
</evidence>
<dbReference type="AlphaFoldDB" id="A0A2Z7DBY7"/>
<gene>
    <name evidence="2" type="ORF">F511_42312</name>
</gene>
<evidence type="ECO:0000313" key="3">
    <source>
        <dbReference type="Proteomes" id="UP000250235"/>
    </source>
</evidence>
<dbReference type="Proteomes" id="UP000250235">
    <property type="component" value="Unassembled WGS sequence"/>
</dbReference>
<dbReference type="EMBL" id="KQ987473">
    <property type="protein sequence ID" value="KZV57152.1"/>
    <property type="molecule type" value="Genomic_DNA"/>
</dbReference>
<reference evidence="2 3" key="1">
    <citation type="journal article" date="2015" name="Proc. Natl. Acad. Sci. U.S.A.">
        <title>The resurrection genome of Boea hygrometrica: A blueprint for survival of dehydration.</title>
        <authorList>
            <person name="Xiao L."/>
            <person name="Yang G."/>
            <person name="Zhang L."/>
            <person name="Yang X."/>
            <person name="Zhao S."/>
            <person name="Ji Z."/>
            <person name="Zhou Q."/>
            <person name="Hu M."/>
            <person name="Wang Y."/>
            <person name="Chen M."/>
            <person name="Xu Y."/>
            <person name="Jin H."/>
            <person name="Xiao X."/>
            <person name="Hu G."/>
            <person name="Bao F."/>
            <person name="Hu Y."/>
            <person name="Wan P."/>
            <person name="Li L."/>
            <person name="Deng X."/>
            <person name="Kuang T."/>
            <person name="Xiang C."/>
            <person name="Zhu J.K."/>
            <person name="Oliver M.J."/>
            <person name="He Y."/>
        </authorList>
    </citation>
    <scope>NUCLEOTIDE SEQUENCE [LARGE SCALE GENOMIC DNA]</scope>
    <source>
        <strain evidence="3">cv. XS01</strain>
    </source>
</reference>
<name>A0A2Z7DBY7_9LAMI</name>
<evidence type="ECO:0000256" key="1">
    <source>
        <dbReference type="SAM" id="MobiDB-lite"/>
    </source>
</evidence>
<organism evidence="2 3">
    <name type="scientific">Dorcoceras hygrometricum</name>
    <dbReference type="NCBI Taxonomy" id="472368"/>
    <lineage>
        <taxon>Eukaryota</taxon>
        <taxon>Viridiplantae</taxon>
        <taxon>Streptophyta</taxon>
        <taxon>Embryophyta</taxon>
        <taxon>Tracheophyta</taxon>
        <taxon>Spermatophyta</taxon>
        <taxon>Magnoliopsida</taxon>
        <taxon>eudicotyledons</taxon>
        <taxon>Gunneridae</taxon>
        <taxon>Pentapetalae</taxon>
        <taxon>asterids</taxon>
        <taxon>lamiids</taxon>
        <taxon>Lamiales</taxon>
        <taxon>Gesneriaceae</taxon>
        <taxon>Didymocarpoideae</taxon>
        <taxon>Trichosporeae</taxon>
        <taxon>Loxocarpinae</taxon>
        <taxon>Dorcoceras</taxon>
    </lineage>
</organism>